<feature type="transmembrane region" description="Helical" evidence="1">
    <location>
        <begin position="57"/>
        <end position="79"/>
    </location>
</feature>
<feature type="transmembrane region" description="Helical" evidence="1">
    <location>
        <begin position="21"/>
        <end position="37"/>
    </location>
</feature>
<name>A0A1G1VTR3_9BACT</name>
<dbReference type="Proteomes" id="UP000179233">
    <property type="component" value="Unassembled WGS sequence"/>
</dbReference>
<comment type="caution">
    <text evidence="2">The sequence shown here is derived from an EMBL/GenBank/DDBJ whole genome shotgun (WGS) entry which is preliminary data.</text>
</comment>
<dbReference type="GO" id="GO:0006508">
    <property type="term" value="P:proteolysis"/>
    <property type="evidence" value="ECO:0007669"/>
    <property type="project" value="InterPro"/>
</dbReference>
<organism evidence="2 3">
    <name type="scientific">Candidatus Chisholmbacteria bacterium RIFCSPHIGHO2_01_FULL_52_32</name>
    <dbReference type="NCBI Taxonomy" id="1797591"/>
    <lineage>
        <taxon>Bacteria</taxon>
        <taxon>Candidatus Chisholmiibacteriota</taxon>
    </lineage>
</organism>
<dbReference type="InterPro" id="IPR009003">
    <property type="entry name" value="Peptidase_S1_PA"/>
</dbReference>
<protein>
    <recommendedName>
        <fullName evidence="4">Serine protease</fullName>
    </recommendedName>
</protein>
<dbReference type="PANTHER" id="PTHR43019">
    <property type="entry name" value="SERINE ENDOPROTEASE DEGS"/>
    <property type="match status" value="1"/>
</dbReference>
<feature type="transmembrane region" description="Helical" evidence="1">
    <location>
        <begin position="91"/>
        <end position="112"/>
    </location>
</feature>
<evidence type="ECO:0000313" key="2">
    <source>
        <dbReference type="EMBL" id="OGY18750.1"/>
    </source>
</evidence>
<evidence type="ECO:0000256" key="1">
    <source>
        <dbReference type="SAM" id="Phobius"/>
    </source>
</evidence>
<evidence type="ECO:0008006" key="4">
    <source>
        <dbReference type="Google" id="ProtNLM"/>
    </source>
</evidence>
<dbReference type="AlphaFoldDB" id="A0A1G1VTR3"/>
<dbReference type="PANTHER" id="PTHR43019:SF23">
    <property type="entry name" value="PROTEASE DO-LIKE 5, CHLOROPLASTIC"/>
    <property type="match status" value="1"/>
</dbReference>
<keyword evidence="1" id="KW-1133">Transmembrane helix</keyword>
<keyword evidence="1" id="KW-0472">Membrane</keyword>
<evidence type="ECO:0000313" key="3">
    <source>
        <dbReference type="Proteomes" id="UP000179233"/>
    </source>
</evidence>
<dbReference type="InterPro" id="IPR001940">
    <property type="entry name" value="Peptidase_S1C"/>
</dbReference>
<dbReference type="Gene3D" id="2.40.10.120">
    <property type="match status" value="1"/>
</dbReference>
<dbReference type="EMBL" id="MHCJ01000003">
    <property type="protein sequence ID" value="OGY18750.1"/>
    <property type="molecule type" value="Genomic_DNA"/>
</dbReference>
<dbReference type="PRINTS" id="PR00834">
    <property type="entry name" value="PROTEASES2C"/>
</dbReference>
<gene>
    <name evidence="2" type="ORF">A2786_04620</name>
</gene>
<reference evidence="2 3" key="1">
    <citation type="journal article" date="2016" name="Nat. Commun.">
        <title>Thousands of microbial genomes shed light on interconnected biogeochemical processes in an aquifer system.</title>
        <authorList>
            <person name="Anantharaman K."/>
            <person name="Brown C.T."/>
            <person name="Hug L.A."/>
            <person name="Sharon I."/>
            <person name="Castelle C.J."/>
            <person name="Probst A.J."/>
            <person name="Thomas B.C."/>
            <person name="Singh A."/>
            <person name="Wilkins M.J."/>
            <person name="Karaoz U."/>
            <person name="Brodie E.L."/>
            <person name="Williams K.H."/>
            <person name="Hubbard S.S."/>
            <person name="Banfield J.F."/>
        </authorList>
    </citation>
    <scope>NUCLEOTIDE SEQUENCE [LARGE SCALE GENOMIC DNA]</scope>
</reference>
<accession>A0A1G1VTR3</accession>
<keyword evidence="1" id="KW-0812">Transmembrane</keyword>
<dbReference type="GO" id="GO:0004252">
    <property type="term" value="F:serine-type endopeptidase activity"/>
    <property type="evidence" value="ECO:0007669"/>
    <property type="project" value="InterPro"/>
</dbReference>
<dbReference type="SUPFAM" id="SSF50494">
    <property type="entry name" value="Trypsin-like serine proteases"/>
    <property type="match status" value="1"/>
</dbReference>
<sequence length="436" mass="49708">MRGLKRFFTNTFPWTRTLKIKLFRSVHLAVALTKAYIRHLLFPLPLFPIKLFTYSLYYIGLLLLKFITRLVKLAFYLLIWPLRSKKNFAKTVFWAAIFSYFIFTEYRFGYLVERFGGYQKFLCSEWLTTRNLQGSVVRVVGGYSEGSGFFVAPNQVLTSFHVIDGEPSPKVIFPSGNFTTPENITANKDADLALLYLGEKQSGMVLSFSSPELLQPNEPVMSAGYAFGTGLPGEVTVYKGNFASLRRSKKNPLDFLQINLDLADGMSGGPVVDQCGEVVGINTASIAGTSFFVSGDSIQHLWPTFTDQDIAKIKADPAVSPEEAVKAFYTYLKARRMEDGFRLLSREYLQKTDFEEWSNRFTDVLDVQIFVTKQAAGKNDTVFVKFSTKNWVDGEADFHFYEGTWQTVFEDGIYKMKKSSIQEVIDPDWNWFYEPD</sequence>
<dbReference type="Pfam" id="PF13365">
    <property type="entry name" value="Trypsin_2"/>
    <property type="match status" value="1"/>
</dbReference>
<proteinExistence type="predicted"/>